<keyword evidence="5" id="KW-0456">Lyase</keyword>
<evidence type="ECO:0000313" key="12">
    <source>
        <dbReference type="Proteomes" id="UP000859505"/>
    </source>
</evidence>
<dbReference type="GO" id="GO:0009025">
    <property type="term" value="F:tagatose-bisphosphate aldolase activity"/>
    <property type="evidence" value="ECO:0007669"/>
    <property type="project" value="UniProtKB-EC"/>
</dbReference>
<sequence length="284" mass="30920">MYLISSHEMLKDAQRRGYAVPAFNIHNLETVEVVARTAAKLNSPVILAATPGTYRHAGVEYLVSICASAAHQYRIPLVLHLDHHEDEQDIHYKVEAGIHSAMIDASHLSFEENVAKVQRVVTFCHRMGASVEAELGQLGGQEDDLIVDAANAHLTDPDKAAEFVARTGIDSLAVAIGTAHGLYKEEPRLDFERLAAIRARVAVPLVLHGASGIPDRDVRRCIELGVCKVNVATELKIAFSDAMKAFLASHPDASDPRQYLVPAMAAMEEVVAAKIRMCMSDGKL</sequence>
<name>A0AAD3UDL0_AERHY</name>
<dbReference type="Pfam" id="PF01116">
    <property type="entry name" value="F_bP_aldolase"/>
    <property type="match status" value="1"/>
</dbReference>
<dbReference type="InterPro" id="IPR050246">
    <property type="entry name" value="Class_II_FBP_aldolase"/>
</dbReference>
<gene>
    <name evidence="11" type="ORF">JAJ28_003357</name>
</gene>
<dbReference type="NCBIfam" id="TIGR00167">
    <property type="entry name" value="cbbA"/>
    <property type="match status" value="1"/>
</dbReference>
<reference evidence="11" key="1">
    <citation type="journal article" date="2018" name="Genome Biol.">
        <title>SKESA: strategic k-mer extension for scrupulous assemblies.</title>
        <authorList>
            <person name="Souvorov A."/>
            <person name="Agarwala R."/>
            <person name="Lipman D.J."/>
        </authorList>
    </citation>
    <scope>NUCLEOTIDE SEQUENCE</scope>
    <source>
        <strain evidence="11">OLC2673_Aeromonas</strain>
    </source>
</reference>
<evidence type="ECO:0000256" key="6">
    <source>
        <dbReference type="ARBA" id="ARBA00031246"/>
    </source>
</evidence>
<dbReference type="PROSITE" id="PS00602">
    <property type="entry name" value="ALDOLASE_CLASS_II_1"/>
    <property type="match status" value="1"/>
</dbReference>
<dbReference type="PROSITE" id="PS00806">
    <property type="entry name" value="ALDOLASE_CLASS_II_2"/>
    <property type="match status" value="1"/>
</dbReference>
<feature type="binding site" evidence="10">
    <location>
        <position position="83"/>
    </location>
    <ligand>
        <name>Zn(2+)</name>
        <dbReference type="ChEBI" id="CHEBI:29105"/>
        <label>1</label>
        <note>catalytic</note>
    </ligand>
</feature>
<comment type="cofactor">
    <cofactor evidence="10">
        <name>Zn(2+)</name>
        <dbReference type="ChEBI" id="CHEBI:29105"/>
    </cofactor>
    <text evidence="10">Binds 2 Zn(2+) ions per subunit. One is catalytic and the other provides a structural contribution.</text>
</comment>
<evidence type="ECO:0000256" key="4">
    <source>
        <dbReference type="ARBA" id="ARBA00022833"/>
    </source>
</evidence>
<evidence type="ECO:0000256" key="2">
    <source>
        <dbReference type="ARBA" id="ARBA00012905"/>
    </source>
</evidence>
<reference evidence="11" key="2">
    <citation type="submission" date="2020-01" db="EMBL/GenBank/DDBJ databases">
        <authorList>
            <consortium name="NCBI Pathogen Detection Project"/>
        </authorList>
    </citation>
    <scope>NUCLEOTIDE SEQUENCE</scope>
    <source>
        <strain evidence="11">OLC2673_Aeromonas</strain>
    </source>
</reference>
<evidence type="ECO:0000256" key="8">
    <source>
        <dbReference type="PIRSR" id="PIRSR001359-1"/>
    </source>
</evidence>
<feature type="binding site" evidence="10">
    <location>
        <position position="134"/>
    </location>
    <ligand>
        <name>Zn(2+)</name>
        <dbReference type="ChEBI" id="CHEBI:29105"/>
        <label>2</label>
    </ligand>
</feature>
<dbReference type="Proteomes" id="UP000859505">
    <property type="component" value="Unassembled WGS sequence"/>
</dbReference>
<dbReference type="Gene3D" id="3.20.20.70">
    <property type="entry name" value="Aldolase class I"/>
    <property type="match status" value="1"/>
</dbReference>
<keyword evidence="3 10" id="KW-0479">Metal-binding</keyword>
<dbReference type="AlphaFoldDB" id="A0AAD3UDL0"/>
<keyword evidence="4 10" id="KW-0862">Zinc</keyword>
<feature type="active site" description="Proton donor" evidence="8">
    <location>
        <position position="82"/>
    </location>
</feature>
<organism evidence="11 12">
    <name type="scientific">Aeromonas hydrophila</name>
    <dbReference type="NCBI Taxonomy" id="644"/>
    <lineage>
        <taxon>Bacteria</taxon>
        <taxon>Pseudomonadati</taxon>
        <taxon>Pseudomonadota</taxon>
        <taxon>Gammaproteobacteria</taxon>
        <taxon>Aeromonadales</taxon>
        <taxon>Aeromonadaceae</taxon>
        <taxon>Aeromonas</taxon>
    </lineage>
</organism>
<evidence type="ECO:0000256" key="10">
    <source>
        <dbReference type="PIRSR" id="PIRSR001359-3"/>
    </source>
</evidence>
<dbReference type="GO" id="GO:0008270">
    <property type="term" value="F:zinc ion binding"/>
    <property type="evidence" value="ECO:0007669"/>
    <property type="project" value="InterPro"/>
</dbReference>
<feature type="binding site" evidence="9">
    <location>
        <begin position="230"/>
        <end position="233"/>
    </location>
    <ligand>
        <name>dihydroxyacetone phosphate</name>
        <dbReference type="ChEBI" id="CHEBI:57642"/>
    </ligand>
</feature>
<feature type="binding site" evidence="10">
    <location>
        <position position="208"/>
    </location>
    <ligand>
        <name>Zn(2+)</name>
        <dbReference type="ChEBI" id="CHEBI:29105"/>
        <label>1</label>
        <note>catalytic</note>
    </ligand>
</feature>
<dbReference type="InterPro" id="IPR013785">
    <property type="entry name" value="Aldolase_TIM"/>
</dbReference>
<accession>A0AAD3UDL0</accession>
<feature type="binding site" evidence="10">
    <location>
        <position position="180"/>
    </location>
    <ligand>
        <name>Zn(2+)</name>
        <dbReference type="ChEBI" id="CHEBI:29105"/>
        <label>1</label>
        <note>catalytic</note>
    </ligand>
</feature>
<evidence type="ECO:0000256" key="1">
    <source>
        <dbReference type="ARBA" id="ARBA00005191"/>
    </source>
</evidence>
<dbReference type="EMBL" id="DACTUL010000030">
    <property type="protein sequence ID" value="HAT6345585.1"/>
    <property type="molecule type" value="Genomic_DNA"/>
</dbReference>
<evidence type="ECO:0000256" key="9">
    <source>
        <dbReference type="PIRSR" id="PIRSR001359-2"/>
    </source>
</evidence>
<feature type="binding site" evidence="9">
    <location>
        <position position="181"/>
    </location>
    <ligand>
        <name>dihydroxyacetone phosphate</name>
        <dbReference type="ChEBI" id="CHEBI:57642"/>
    </ligand>
</feature>
<dbReference type="CDD" id="cd00947">
    <property type="entry name" value="TBP_aldolase_IIB"/>
    <property type="match status" value="1"/>
</dbReference>
<evidence type="ECO:0000256" key="7">
    <source>
        <dbReference type="ARBA" id="ARBA00032933"/>
    </source>
</evidence>
<protein>
    <recommendedName>
        <fullName evidence="2">tagatose-bisphosphate aldolase</fullName>
        <ecNumber evidence="2">4.1.2.40</ecNumber>
    </recommendedName>
    <alternativeName>
        <fullName evidence="7">D-tagatose-bisphosphate aldolase class II</fullName>
    </alternativeName>
    <alternativeName>
        <fullName evidence="6">Tagatose-bisphosphate aldolase</fullName>
    </alternativeName>
</protein>
<evidence type="ECO:0000256" key="3">
    <source>
        <dbReference type="ARBA" id="ARBA00022723"/>
    </source>
</evidence>
<dbReference type="GO" id="GO:0005829">
    <property type="term" value="C:cytosol"/>
    <property type="evidence" value="ECO:0007669"/>
    <property type="project" value="TreeGrafter"/>
</dbReference>
<dbReference type="NCBIfam" id="TIGR01858">
    <property type="entry name" value="tag_bisphos_ald"/>
    <property type="match status" value="1"/>
</dbReference>
<comment type="caution">
    <text evidence="11">The sequence shown here is derived from an EMBL/GenBank/DDBJ whole genome shotgun (WGS) entry which is preliminary data.</text>
</comment>
<feature type="binding site" evidence="10">
    <location>
        <position position="104"/>
    </location>
    <ligand>
        <name>Zn(2+)</name>
        <dbReference type="ChEBI" id="CHEBI:29105"/>
        <label>2</label>
    </ligand>
</feature>
<evidence type="ECO:0000256" key="5">
    <source>
        <dbReference type="ARBA" id="ARBA00023239"/>
    </source>
</evidence>
<dbReference type="InterPro" id="IPR000771">
    <property type="entry name" value="FBA_II"/>
</dbReference>
<dbReference type="FunFam" id="3.20.20.70:FF:000043">
    <property type="entry name" value="D-tagatose-1,6-bisphosphate aldolase subunit GatY"/>
    <property type="match status" value="1"/>
</dbReference>
<dbReference type="RefSeq" id="WP_029305154.1">
    <property type="nucleotide sequence ID" value="NZ_CP046954.1"/>
</dbReference>
<dbReference type="NCBIfam" id="NF009374">
    <property type="entry name" value="PRK12737.1"/>
    <property type="match status" value="1"/>
</dbReference>
<dbReference type="SUPFAM" id="SSF51569">
    <property type="entry name" value="Aldolase"/>
    <property type="match status" value="1"/>
</dbReference>
<dbReference type="EC" id="4.1.2.40" evidence="2"/>
<evidence type="ECO:0000313" key="11">
    <source>
        <dbReference type="EMBL" id="HAT6345585.1"/>
    </source>
</evidence>
<dbReference type="PIRSF" id="PIRSF001359">
    <property type="entry name" value="F_bP_aldolase_II"/>
    <property type="match status" value="1"/>
</dbReference>
<feature type="binding site" evidence="9">
    <location>
        <begin position="209"/>
        <end position="211"/>
    </location>
    <ligand>
        <name>dihydroxyacetone phosphate</name>
        <dbReference type="ChEBI" id="CHEBI:57642"/>
    </ligand>
</feature>
<dbReference type="InterPro" id="IPR011288">
    <property type="entry name" value="TagBP_ald_KbaY/GatY"/>
</dbReference>
<dbReference type="NCBIfam" id="NF006626">
    <property type="entry name" value="PRK09195.1"/>
    <property type="match status" value="1"/>
</dbReference>
<dbReference type="PANTHER" id="PTHR30304">
    <property type="entry name" value="D-TAGATOSE-1,6-BISPHOSPHATE ALDOLASE"/>
    <property type="match status" value="1"/>
</dbReference>
<comment type="pathway">
    <text evidence="1">Carbohydrate metabolism; D-tagatose 6-phosphate degradation; D-glyceraldehyde 3-phosphate and glycerone phosphate from D-tagatose 6-phosphate: step 2/2.</text>
</comment>
<proteinExistence type="predicted"/>
<dbReference type="PANTHER" id="PTHR30304:SF0">
    <property type="entry name" value="D-TAGATOSE-1,6-BISPHOSPHATE ALDOLASE SUBUNIT GATY-RELATED"/>
    <property type="match status" value="1"/>
</dbReference>
<dbReference type="GO" id="GO:0005975">
    <property type="term" value="P:carbohydrate metabolic process"/>
    <property type="evidence" value="ECO:0007669"/>
    <property type="project" value="InterPro"/>
</dbReference>